<sequence>MPTSTVAKQELQGYLLMFGSIIIFSLLPYYLQFLAPVDGNILFSFRVLSQLAFGGIFLAMAGKIYALKASFIQPRELLILCFTAPLVGLQWWVFFWGPVNGETINIAMGYFLLPITISLTGRFYFKEKLTPLLWLAVGAALIGVSVQLFKNHTFSWVTLLVCLGYPPYFILRRKSKISTTSNFVAENILLTPLALLLVYIGVIEQRPLLPALNWGIVLLLGSGLLGTIAMLFFVSAASRLTLTVFGMLNYGEPILMMLVAIFLLNESISHNQLWSYGFFGIAVLLVIADSLLRIMINRNNTFTSIP</sequence>
<dbReference type="AlphaFoldDB" id="A0A8H2JKN0"/>
<gene>
    <name evidence="10" type="primary">rarD</name>
    <name evidence="10" type="ORF">FCS21_11755</name>
</gene>
<feature type="transmembrane region" description="Helical" evidence="8">
    <location>
        <begin position="77"/>
        <end position="97"/>
    </location>
</feature>
<dbReference type="InterPro" id="IPR037185">
    <property type="entry name" value="EmrE-like"/>
</dbReference>
<evidence type="ECO:0000256" key="2">
    <source>
        <dbReference type="ARBA" id="ARBA00007362"/>
    </source>
</evidence>
<feature type="transmembrane region" description="Helical" evidence="8">
    <location>
        <begin position="240"/>
        <end position="264"/>
    </location>
</feature>
<keyword evidence="7 8" id="KW-0472">Membrane</keyword>
<dbReference type="RefSeq" id="WP_138623604.1">
    <property type="nucleotide sequence ID" value="NZ_SZVP01000011.1"/>
</dbReference>
<evidence type="ECO:0000313" key="10">
    <source>
        <dbReference type="EMBL" id="TMM44066.1"/>
    </source>
</evidence>
<dbReference type="Pfam" id="PF00892">
    <property type="entry name" value="EamA"/>
    <property type="match status" value="1"/>
</dbReference>
<dbReference type="EMBL" id="SZVP01000011">
    <property type="protein sequence ID" value="TMM44066.1"/>
    <property type="molecule type" value="Genomic_DNA"/>
</dbReference>
<reference evidence="10 11" key="1">
    <citation type="submission" date="2019-05" db="EMBL/GenBank/DDBJ databases">
        <title>Colwellia ponticola sp. nov., isolated from seawater.</title>
        <authorList>
            <person name="Yoon J.-H."/>
        </authorList>
    </citation>
    <scope>NUCLEOTIDE SEQUENCE [LARGE SCALE GENOMIC DNA]</scope>
    <source>
        <strain evidence="10 11">OISW-25</strain>
    </source>
</reference>
<comment type="caution">
    <text evidence="10">The sequence shown here is derived from an EMBL/GenBank/DDBJ whole genome shotgun (WGS) entry which is preliminary data.</text>
</comment>
<dbReference type="NCBIfam" id="TIGR00688">
    <property type="entry name" value="rarD"/>
    <property type="match status" value="1"/>
</dbReference>
<dbReference type="InterPro" id="IPR000620">
    <property type="entry name" value="EamA_dom"/>
</dbReference>
<feature type="domain" description="EamA" evidence="9">
    <location>
        <begin position="190"/>
        <end position="287"/>
    </location>
</feature>
<feature type="transmembrane region" description="Helical" evidence="8">
    <location>
        <begin position="103"/>
        <end position="125"/>
    </location>
</feature>
<dbReference type="OrthoDB" id="3250831at2"/>
<keyword evidence="6 8" id="KW-1133">Transmembrane helix</keyword>
<evidence type="ECO:0000256" key="8">
    <source>
        <dbReference type="SAM" id="Phobius"/>
    </source>
</evidence>
<keyword evidence="3" id="KW-0813">Transport</keyword>
<dbReference type="InterPro" id="IPR004626">
    <property type="entry name" value="RarD"/>
</dbReference>
<keyword evidence="11" id="KW-1185">Reference proteome</keyword>
<feature type="transmembrane region" description="Helical" evidence="8">
    <location>
        <begin position="12"/>
        <end position="31"/>
    </location>
</feature>
<feature type="transmembrane region" description="Helical" evidence="8">
    <location>
        <begin position="214"/>
        <end position="233"/>
    </location>
</feature>
<organism evidence="10 11">
    <name type="scientific">Colwellia ponticola</name>
    <dbReference type="NCBI Taxonomy" id="2304625"/>
    <lineage>
        <taxon>Bacteria</taxon>
        <taxon>Pseudomonadati</taxon>
        <taxon>Pseudomonadota</taxon>
        <taxon>Gammaproteobacteria</taxon>
        <taxon>Alteromonadales</taxon>
        <taxon>Colwelliaceae</taxon>
        <taxon>Colwellia</taxon>
    </lineage>
</organism>
<evidence type="ECO:0000256" key="5">
    <source>
        <dbReference type="ARBA" id="ARBA00022692"/>
    </source>
</evidence>
<evidence type="ECO:0000256" key="6">
    <source>
        <dbReference type="ARBA" id="ARBA00022989"/>
    </source>
</evidence>
<comment type="similarity">
    <text evidence="2">Belongs to the EamA transporter family.</text>
</comment>
<feature type="transmembrane region" description="Helical" evidence="8">
    <location>
        <begin position="183"/>
        <end position="202"/>
    </location>
</feature>
<keyword evidence="4" id="KW-1003">Cell membrane</keyword>
<comment type="subcellular location">
    <subcellularLocation>
        <location evidence="1">Cell membrane</location>
        <topology evidence="1">Multi-pass membrane protein</topology>
    </subcellularLocation>
</comment>
<evidence type="ECO:0000256" key="3">
    <source>
        <dbReference type="ARBA" id="ARBA00022448"/>
    </source>
</evidence>
<evidence type="ECO:0000313" key="11">
    <source>
        <dbReference type="Proteomes" id="UP000307702"/>
    </source>
</evidence>
<feature type="transmembrane region" description="Helical" evidence="8">
    <location>
        <begin position="132"/>
        <end position="148"/>
    </location>
</feature>
<evidence type="ECO:0000256" key="4">
    <source>
        <dbReference type="ARBA" id="ARBA00022475"/>
    </source>
</evidence>
<feature type="transmembrane region" description="Helical" evidence="8">
    <location>
        <begin position="43"/>
        <end position="65"/>
    </location>
</feature>
<dbReference type="SUPFAM" id="SSF103481">
    <property type="entry name" value="Multidrug resistance efflux transporter EmrE"/>
    <property type="match status" value="2"/>
</dbReference>
<name>A0A8H2JKN0_9GAMM</name>
<protein>
    <submittedName>
        <fullName evidence="10">EamA family transporter RarD</fullName>
    </submittedName>
</protein>
<evidence type="ECO:0000259" key="9">
    <source>
        <dbReference type="Pfam" id="PF00892"/>
    </source>
</evidence>
<feature type="transmembrane region" description="Helical" evidence="8">
    <location>
        <begin position="154"/>
        <end position="171"/>
    </location>
</feature>
<evidence type="ECO:0000256" key="7">
    <source>
        <dbReference type="ARBA" id="ARBA00023136"/>
    </source>
</evidence>
<keyword evidence="5 8" id="KW-0812">Transmembrane</keyword>
<feature type="transmembrane region" description="Helical" evidence="8">
    <location>
        <begin position="276"/>
        <end position="296"/>
    </location>
</feature>
<accession>A0A8H2JKN0</accession>
<dbReference type="GO" id="GO:0005886">
    <property type="term" value="C:plasma membrane"/>
    <property type="evidence" value="ECO:0007669"/>
    <property type="project" value="UniProtKB-SubCell"/>
</dbReference>
<proteinExistence type="inferred from homology"/>
<evidence type="ECO:0000256" key="1">
    <source>
        <dbReference type="ARBA" id="ARBA00004651"/>
    </source>
</evidence>
<dbReference type="Proteomes" id="UP000307702">
    <property type="component" value="Unassembled WGS sequence"/>
</dbReference>